<comment type="similarity">
    <text evidence="3">Belongs to the HARBI1 family.</text>
</comment>
<sequence length="375" mass="42048">MAGFLAVRARAEGRWAAGRAELVRWLAAVPVGSVGTDVAATARELPSEDVSVSLTSARVPVVEPPLPSVSLVMSESVAWPSGARHRPLGLARRRRNVPVYRPLVDLSTMEEQHVILTYRLNRATIQELCAQLEPDLMSPIRQPTGIPPLVQVLSVLHFFASGSFQTTVAISSGMSQPMFSKVLSRVLSALMKYMRSYIVFPEVVCLADQYISHLNAKFPGSVHDAYVMRNSSIPYVMEQLQRQRVWLIGDSGYPNLPWLLTPVRNPRTRAEERYNEAHGHTRRVIERTFGLLKARFRCLHMTGGSLMYSPKKVCHIIVACCMLHKLALRRQVPFLEEDGPDGGVEAAVEPAESEEEEDEEDDTDNRDRVIMQYFQ</sequence>
<feature type="domain" description="DDE Tnp4" evidence="9">
    <location>
        <begin position="202"/>
        <end position="324"/>
    </location>
</feature>
<evidence type="ECO:0000256" key="5">
    <source>
        <dbReference type="ARBA" id="ARBA00022723"/>
    </source>
</evidence>
<keyword evidence="6" id="KW-0378">Hydrolase</keyword>
<evidence type="ECO:0000256" key="7">
    <source>
        <dbReference type="ARBA" id="ARBA00023242"/>
    </source>
</evidence>
<dbReference type="GO" id="GO:0004518">
    <property type="term" value="F:nuclease activity"/>
    <property type="evidence" value="ECO:0007669"/>
    <property type="project" value="UniProtKB-KW"/>
</dbReference>
<evidence type="ECO:0000256" key="2">
    <source>
        <dbReference type="ARBA" id="ARBA00004123"/>
    </source>
</evidence>
<evidence type="ECO:0000256" key="4">
    <source>
        <dbReference type="ARBA" id="ARBA00022722"/>
    </source>
</evidence>
<keyword evidence="11" id="KW-1185">Reference proteome</keyword>
<keyword evidence="5" id="KW-0479">Metal-binding</keyword>
<evidence type="ECO:0000313" key="11">
    <source>
        <dbReference type="Proteomes" id="UP001066276"/>
    </source>
</evidence>
<dbReference type="AlphaFoldDB" id="A0AAV7PRI8"/>
<dbReference type="EMBL" id="JANPWB010000011">
    <property type="protein sequence ID" value="KAJ1129864.1"/>
    <property type="molecule type" value="Genomic_DNA"/>
</dbReference>
<comment type="caution">
    <text evidence="10">The sequence shown here is derived from an EMBL/GenBank/DDBJ whole genome shotgun (WGS) entry which is preliminary data.</text>
</comment>
<keyword evidence="4" id="KW-0540">Nuclease</keyword>
<dbReference type="PANTHER" id="PTHR22930">
    <property type="match status" value="1"/>
</dbReference>
<evidence type="ECO:0000256" key="1">
    <source>
        <dbReference type="ARBA" id="ARBA00001968"/>
    </source>
</evidence>
<gene>
    <name evidence="10" type="ORF">NDU88_008226</name>
</gene>
<dbReference type="GO" id="GO:0005634">
    <property type="term" value="C:nucleus"/>
    <property type="evidence" value="ECO:0007669"/>
    <property type="project" value="UniProtKB-SubCell"/>
</dbReference>
<dbReference type="InterPro" id="IPR045249">
    <property type="entry name" value="HARBI1-like"/>
</dbReference>
<dbReference type="GO" id="GO:0016787">
    <property type="term" value="F:hydrolase activity"/>
    <property type="evidence" value="ECO:0007669"/>
    <property type="project" value="UniProtKB-KW"/>
</dbReference>
<feature type="region of interest" description="Disordered" evidence="8">
    <location>
        <begin position="337"/>
        <end position="367"/>
    </location>
</feature>
<evidence type="ECO:0000313" key="10">
    <source>
        <dbReference type="EMBL" id="KAJ1129864.1"/>
    </source>
</evidence>
<reference evidence="10" key="1">
    <citation type="journal article" date="2022" name="bioRxiv">
        <title>Sequencing and chromosome-scale assembly of the giantPleurodeles waltlgenome.</title>
        <authorList>
            <person name="Brown T."/>
            <person name="Elewa A."/>
            <person name="Iarovenko S."/>
            <person name="Subramanian E."/>
            <person name="Araus A.J."/>
            <person name="Petzold A."/>
            <person name="Susuki M."/>
            <person name="Suzuki K.-i.T."/>
            <person name="Hayashi T."/>
            <person name="Toyoda A."/>
            <person name="Oliveira C."/>
            <person name="Osipova E."/>
            <person name="Leigh N.D."/>
            <person name="Simon A."/>
            <person name="Yun M.H."/>
        </authorList>
    </citation>
    <scope>NUCLEOTIDE SEQUENCE</scope>
    <source>
        <strain evidence="10">20211129_DDA</strain>
        <tissue evidence="10">Liver</tissue>
    </source>
</reference>
<dbReference type="GO" id="GO:0046872">
    <property type="term" value="F:metal ion binding"/>
    <property type="evidence" value="ECO:0007669"/>
    <property type="project" value="UniProtKB-KW"/>
</dbReference>
<dbReference type="InterPro" id="IPR027806">
    <property type="entry name" value="HARBI1_dom"/>
</dbReference>
<dbReference type="Proteomes" id="UP001066276">
    <property type="component" value="Chromosome 7"/>
</dbReference>
<organism evidence="10 11">
    <name type="scientific">Pleurodeles waltl</name>
    <name type="common">Iberian ribbed newt</name>
    <dbReference type="NCBI Taxonomy" id="8319"/>
    <lineage>
        <taxon>Eukaryota</taxon>
        <taxon>Metazoa</taxon>
        <taxon>Chordata</taxon>
        <taxon>Craniata</taxon>
        <taxon>Vertebrata</taxon>
        <taxon>Euteleostomi</taxon>
        <taxon>Amphibia</taxon>
        <taxon>Batrachia</taxon>
        <taxon>Caudata</taxon>
        <taxon>Salamandroidea</taxon>
        <taxon>Salamandridae</taxon>
        <taxon>Pleurodelinae</taxon>
        <taxon>Pleurodeles</taxon>
    </lineage>
</organism>
<evidence type="ECO:0000259" key="9">
    <source>
        <dbReference type="Pfam" id="PF13359"/>
    </source>
</evidence>
<protein>
    <recommendedName>
        <fullName evidence="9">DDE Tnp4 domain-containing protein</fullName>
    </recommendedName>
</protein>
<evidence type="ECO:0000256" key="8">
    <source>
        <dbReference type="SAM" id="MobiDB-lite"/>
    </source>
</evidence>
<dbReference type="PANTHER" id="PTHR22930:SF282">
    <property type="entry name" value="NUCLEASE HARBI1-RELATED"/>
    <property type="match status" value="1"/>
</dbReference>
<name>A0AAV7PRI8_PLEWA</name>
<accession>A0AAV7PRI8</accession>
<comment type="cofactor">
    <cofactor evidence="1">
        <name>a divalent metal cation</name>
        <dbReference type="ChEBI" id="CHEBI:60240"/>
    </cofactor>
</comment>
<feature type="compositionally biased region" description="Acidic residues" evidence="8">
    <location>
        <begin position="351"/>
        <end position="364"/>
    </location>
</feature>
<keyword evidence="7" id="KW-0539">Nucleus</keyword>
<dbReference type="Pfam" id="PF13359">
    <property type="entry name" value="DDE_Tnp_4"/>
    <property type="match status" value="1"/>
</dbReference>
<evidence type="ECO:0000256" key="6">
    <source>
        <dbReference type="ARBA" id="ARBA00022801"/>
    </source>
</evidence>
<comment type="subcellular location">
    <subcellularLocation>
        <location evidence="2">Nucleus</location>
    </subcellularLocation>
</comment>
<evidence type="ECO:0000256" key="3">
    <source>
        <dbReference type="ARBA" id="ARBA00006958"/>
    </source>
</evidence>
<proteinExistence type="inferred from homology"/>